<dbReference type="Proteomes" id="UP000243217">
    <property type="component" value="Unassembled WGS sequence"/>
</dbReference>
<dbReference type="EMBL" id="JNBS01001704">
    <property type="protein sequence ID" value="OQS00390.1"/>
    <property type="molecule type" value="Genomic_DNA"/>
</dbReference>
<dbReference type="AlphaFoldDB" id="A0A1V9ZRI6"/>
<dbReference type="OrthoDB" id="78472at2759"/>
<dbReference type="STRING" id="74557.A0A1V9ZRI6"/>
<sequence length="509" mass="58346">MGAVNCHEPEIQHDDMAFARQLQYEEFNDLNNDEAESLLKYFGIDLALGALLRTYQTTRDSTSEAVSSRYMDPSQIYQFSNLTLSQHWMGRTRDTIHPEYRNAFDKIALVPEILERSACLVAMNILDERMTNQPITQLSDRIVFDFVSRWSLPRNIHQSLRDLIRFSNRYGWGKYVIAALREMTDHTNNQIPVTMYEVDEYMKMCDIAKMDAFVKVLNLVSSQDDQEDGVSSWENTPVDNIAGAVKRIRAPIVRAMLARRDRTFEDVFIKPADIVLRAAGRSHSYQQRANDLHVHGSNIYRVLLLSTLGINAWDTPDMGEHTHFAPDFLEYISPDAAPLNELWNPTSQKRAHTWSVQLKKDVDLNRTFIVDCNQPNGHVGNQLNSTKISSKQRKRVAQYLEAYASFFTKEVLAIILVNKFQEDPEGATSEDLQQQRADRTLILTALKALGVAGADEEDMYTFLYDDEYELRMENVDALMQFLGVYKVTRQECAPLVSTVLVSPYAKRDA</sequence>
<evidence type="ECO:0000313" key="2">
    <source>
        <dbReference type="Proteomes" id="UP000243217"/>
    </source>
</evidence>
<comment type="caution">
    <text evidence="1">The sequence shown here is derived from an EMBL/GenBank/DDBJ whole genome shotgun (WGS) entry which is preliminary data.</text>
</comment>
<gene>
    <name evidence="1" type="ORF">THRCLA_05959</name>
</gene>
<evidence type="ECO:0000313" key="1">
    <source>
        <dbReference type="EMBL" id="OQS00390.1"/>
    </source>
</evidence>
<reference evidence="1 2" key="1">
    <citation type="journal article" date="2014" name="Genome Biol. Evol.">
        <title>The secreted proteins of Achlya hypogyna and Thraustotheca clavata identify the ancestral oomycete secretome and reveal gene acquisitions by horizontal gene transfer.</title>
        <authorList>
            <person name="Misner I."/>
            <person name="Blouin N."/>
            <person name="Leonard G."/>
            <person name="Richards T.A."/>
            <person name="Lane C.E."/>
        </authorList>
    </citation>
    <scope>NUCLEOTIDE SEQUENCE [LARGE SCALE GENOMIC DNA]</scope>
    <source>
        <strain evidence="1 2">ATCC 34112</strain>
    </source>
</reference>
<accession>A0A1V9ZRI6</accession>
<name>A0A1V9ZRI6_9STRA</name>
<proteinExistence type="predicted"/>
<keyword evidence="2" id="KW-1185">Reference proteome</keyword>
<protein>
    <submittedName>
        <fullName evidence="1">Uncharacterized protein</fullName>
    </submittedName>
</protein>
<organism evidence="1 2">
    <name type="scientific">Thraustotheca clavata</name>
    <dbReference type="NCBI Taxonomy" id="74557"/>
    <lineage>
        <taxon>Eukaryota</taxon>
        <taxon>Sar</taxon>
        <taxon>Stramenopiles</taxon>
        <taxon>Oomycota</taxon>
        <taxon>Saprolegniomycetes</taxon>
        <taxon>Saprolegniales</taxon>
        <taxon>Achlyaceae</taxon>
        <taxon>Thraustotheca</taxon>
    </lineage>
</organism>